<dbReference type="EMBL" id="WIGM01000276">
    <property type="protein sequence ID" value="KAF6830836.1"/>
    <property type="molecule type" value="Genomic_DNA"/>
</dbReference>
<sequence length="604" mass="71943">MGCSEPDCCDKECNYDRVCRVDSCSRKHAYWIKRVHGIDVKVYSDFCVDHTCLFCVLGDSMCKRSKDTNHRFCSHHRRCGVEGCGNRGDCPRKVPLPWMCPSHICRIEECYKQREDRYDYCKGHRCKVLGCYERRFGGIDAEWCEAHASKICRHDNCRESVHLTFFCKSHQKCPVKDCKHFKHHHKDGLWDFCETHHLEYRCVFKGCTKRCIPNCRYCTAHKCTFEGCVSVRENEKDKDQIFCKEHGCEVTRCYAVAMVVAKGYAPYCRRHTCTVADCREVCEGAQFCSRHCCTWDGCDKTRIDASTFCVEHECRRAGCHNKCKLRLGYCEEHCCKIDQCLNFNDTGSDKLCYEHSRKDLLRKVKHFEDRLRGRGHETRHYEDLRCRHEKLRGDYDEVVIRLNASLEEIRCLRATWISEEDNRIWRKDWDDRHARLLYDLNREQKRVEHWERKAGELLRRVDEVEVLLAEERRRHQSTALLERQVEDLICKVECLEEELRCEREKHIIHEGRQREIDRLLCTVAELEKKLANEHLRGSRYDELLKKLNLLQGWLSNEKEKNEILLEEIARRDEYGRCRRDRCDRRRFRSGSWERRSGRFPGGVC</sequence>
<dbReference type="Proteomes" id="UP000639643">
    <property type="component" value="Unassembled WGS sequence"/>
</dbReference>
<proteinExistence type="predicted"/>
<keyword evidence="3" id="KW-1185">Reference proteome</keyword>
<evidence type="ECO:0000313" key="3">
    <source>
        <dbReference type="Proteomes" id="UP000639643"/>
    </source>
</evidence>
<feature type="coiled-coil region" evidence="1">
    <location>
        <begin position="440"/>
        <end position="536"/>
    </location>
</feature>
<dbReference type="AlphaFoldDB" id="A0A8H6NFQ0"/>
<evidence type="ECO:0000256" key="1">
    <source>
        <dbReference type="SAM" id="Coils"/>
    </source>
</evidence>
<gene>
    <name evidence="2" type="ORF">CMUS01_07599</name>
</gene>
<evidence type="ECO:0000313" key="2">
    <source>
        <dbReference type="EMBL" id="KAF6830836.1"/>
    </source>
</evidence>
<protein>
    <submittedName>
        <fullName evidence="2">Uncharacterized protein</fullName>
    </submittedName>
</protein>
<comment type="caution">
    <text evidence="2">The sequence shown here is derived from an EMBL/GenBank/DDBJ whole genome shotgun (WGS) entry which is preliminary data.</text>
</comment>
<dbReference type="OrthoDB" id="4847120at2759"/>
<organism evidence="2 3">
    <name type="scientific">Colletotrichum musicola</name>
    <dbReference type="NCBI Taxonomy" id="2175873"/>
    <lineage>
        <taxon>Eukaryota</taxon>
        <taxon>Fungi</taxon>
        <taxon>Dikarya</taxon>
        <taxon>Ascomycota</taxon>
        <taxon>Pezizomycotina</taxon>
        <taxon>Sordariomycetes</taxon>
        <taxon>Hypocreomycetidae</taxon>
        <taxon>Glomerellales</taxon>
        <taxon>Glomerellaceae</taxon>
        <taxon>Colletotrichum</taxon>
        <taxon>Colletotrichum orchidearum species complex</taxon>
    </lineage>
</organism>
<keyword evidence="1" id="KW-0175">Coiled coil</keyword>
<accession>A0A8H6NFQ0</accession>
<reference evidence="2" key="1">
    <citation type="journal article" date="2020" name="Phytopathology">
        <title>Genome Sequence Resources of Colletotrichum truncatum, C. plurivorum, C. musicola, and C. sojae: Four Species Pathogenic to Soybean (Glycine max).</title>
        <authorList>
            <person name="Rogerio F."/>
            <person name="Boufleur T.R."/>
            <person name="Ciampi-Guillardi M."/>
            <person name="Sukno S.A."/>
            <person name="Thon M.R."/>
            <person name="Massola Junior N.S."/>
            <person name="Baroncelli R."/>
        </authorList>
    </citation>
    <scope>NUCLEOTIDE SEQUENCE</scope>
    <source>
        <strain evidence="2">LFN0074</strain>
    </source>
</reference>
<name>A0A8H6NFQ0_9PEZI</name>